<dbReference type="InterPro" id="IPR013324">
    <property type="entry name" value="RNA_pol_sigma_r3/r4-like"/>
</dbReference>
<dbReference type="Gene3D" id="1.10.150.20">
    <property type="entry name" value="5' to 3' exonuclease, C-terminal subdomain"/>
    <property type="match status" value="1"/>
</dbReference>
<sequence>MDKVSAWFDQLDDLEQVIIRDHVCAEDPRPLDTLASQLHTFRHVVHKRRNDLPQSLQNLIEDDASLQRAVARIEREIACPVREADLIARHPWLAQEVTDGITVLDVLSGLTWPGSKIAEWVFDGDIEREERQTLAALNMEAGETMTLEAAERLLRNAGVGAGYPGSSLRPWLERCGLTLSDHQVIYPAHPVLEDETVTAPAVTVNQHDPDALPASGETPPGPSHDGEPAAREHAQQGAADTPARDALPTPGDLDELWIALGRLRTLAAQQQVTGNLGALLLDADQLPDEMRSLALQVREAFVAHDGEWHLGQGEAARPVPDLSTLTHSSTPAPVVAVPAPLPRARQETQELTHPAAQEASPDQIPTSGADGRADHCAERVDLDAVEAALIACKQPMSTPDLRQACACTMDITQLEQALAADARFRSGARATWALAEWDEQPELVADLVEANGEAKPTAGAGALEHPADDVADTPASCWLDVFPWLASSPDVQAWRDDAIIDADPSLRQQHVAQVVKEVMAWPTQFTIGQIFPGLALDIALSRLDLPTRAMTALGRHGYSQVGDLASITVDDMQAWRQVGGGTVVAILQGLVEASALIATSAEMASHYVVPDPTRTQPAQIQQPQWTSDLVQDVSKIATWYATIGLPQQGVLGAPLPPGTPEDVLQARQRLEGLKPEDVLTADQLELDVARLLDQALRTLDQRSIKILAARFFREDPPTLDQIGKDYGVTRERVRQIEGKARRAMLDLLSNGLLEQAAETTRALISTVRPLGDLVSLIPALGNVVDAVSQPAWRVLNGLDDAYDIEDEWCVALTMTAAKKITQTLLQEKADTYGVVSLDSIALIETSRPERLPELTEAWLTHCGYIIDGGCAYTRTQSVNDYGAAVLSVAGAPLTAQEIVDRFTFERSVGSLRNAMSQDDRFQRVDRDRWALSEWDMDAYVGVRSLIQEQVERGGGRVSLSDLVEHITGKYSVTAKSVVTYASALPFENRDGVVRMAAAEREIRKSPERTRRLFRHQDAWAYRVRITKDHLRGSGFPAPVAIASICGLQFGQTRQLTSSLGPQSVNWTGNQPAFGSIRRFLTDRDIAADTDAFLILADDGHFAVQAVRRLTGDALADALSLVGVPYTHDADQARHALTKAIGLSSSTPAASVIGGYRERGDNDIADLLTSVRDVLESNDRPERTVSTVDIDEIMDLL</sequence>
<organism evidence="3 4">
    <name type="scientific">Streptomyces adustus</name>
    <dbReference type="NCBI Taxonomy" id="1609272"/>
    <lineage>
        <taxon>Bacteria</taxon>
        <taxon>Bacillati</taxon>
        <taxon>Actinomycetota</taxon>
        <taxon>Actinomycetes</taxon>
        <taxon>Kitasatosporales</taxon>
        <taxon>Streptomycetaceae</taxon>
        <taxon>Streptomyces</taxon>
    </lineage>
</organism>
<evidence type="ECO:0000313" key="3">
    <source>
        <dbReference type="EMBL" id="MPY33414.1"/>
    </source>
</evidence>
<name>A0A5N8VH49_9ACTN</name>
<evidence type="ECO:0000259" key="2">
    <source>
        <dbReference type="Pfam" id="PF04545"/>
    </source>
</evidence>
<dbReference type="SUPFAM" id="SSF88659">
    <property type="entry name" value="Sigma3 and sigma4 domains of RNA polymerase sigma factors"/>
    <property type="match status" value="1"/>
</dbReference>
<protein>
    <recommendedName>
        <fullName evidence="2">RNA polymerase sigma-70 region 4 domain-containing protein</fullName>
    </recommendedName>
</protein>
<dbReference type="InterPro" id="IPR000943">
    <property type="entry name" value="RNA_pol_sigma70"/>
</dbReference>
<comment type="caution">
    <text evidence="3">The sequence shown here is derived from an EMBL/GenBank/DDBJ whole genome shotgun (WGS) entry which is preliminary data.</text>
</comment>
<feature type="region of interest" description="Disordered" evidence="1">
    <location>
        <begin position="346"/>
        <end position="372"/>
    </location>
</feature>
<gene>
    <name evidence="3" type="ORF">FNH09_19755</name>
</gene>
<feature type="domain" description="RNA polymerase sigma-70 region 4" evidence="2">
    <location>
        <begin position="695"/>
        <end position="743"/>
    </location>
</feature>
<accession>A0A5N8VH49</accession>
<dbReference type="Pfam" id="PF04545">
    <property type="entry name" value="Sigma70_r4"/>
    <property type="match status" value="1"/>
</dbReference>
<dbReference type="OrthoDB" id="3928741at2"/>
<evidence type="ECO:0000313" key="4">
    <source>
        <dbReference type="Proteomes" id="UP000325849"/>
    </source>
</evidence>
<proteinExistence type="predicted"/>
<keyword evidence="4" id="KW-1185">Reference proteome</keyword>
<dbReference type="InterPro" id="IPR007630">
    <property type="entry name" value="RNA_pol_sigma70_r4"/>
</dbReference>
<evidence type="ECO:0000256" key="1">
    <source>
        <dbReference type="SAM" id="MobiDB-lite"/>
    </source>
</evidence>
<dbReference type="Gene3D" id="1.10.10.10">
    <property type="entry name" value="Winged helix-like DNA-binding domain superfamily/Winged helix DNA-binding domain"/>
    <property type="match status" value="1"/>
</dbReference>
<dbReference type="Proteomes" id="UP000325849">
    <property type="component" value="Unassembled WGS sequence"/>
</dbReference>
<dbReference type="AlphaFoldDB" id="A0A5N8VH49"/>
<feature type="region of interest" description="Disordered" evidence="1">
    <location>
        <begin position="206"/>
        <end position="249"/>
    </location>
</feature>
<reference evidence="3 4" key="1">
    <citation type="submission" date="2019-07" db="EMBL/GenBank/DDBJ databases">
        <title>New species of Amycolatopsis and Streptomyces.</title>
        <authorList>
            <person name="Duangmal K."/>
            <person name="Teo W.F.A."/>
            <person name="Lipun K."/>
        </authorList>
    </citation>
    <scope>NUCLEOTIDE SEQUENCE [LARGE SCALE GENOMIC DNA]</scope>
    <source>
        <strain evidence="3 4">NBRC 109810</strain>
    </source>
</reference>
<dbReference type="SUPFAM" id="SSF47789">
    <property type="entry name" value="C-terminal domain of RNA polymerase alpha subunit"/>
    <property type="match status" value="1"/>
</dbReference>
<dbReference type="GO" id="GO:0003700">
    <property type="term" value="F:DNA-binding transcription factor activity"/>
    <property type="evidence" value="ECO:0007669"/>
    <property type="project" value="InterPro"/>
</dbReference>
<dbReference type="InterPro" id="IPR036388">
    <property type="entry name" value="WH-like_DNA-bd_sf"/>
</dbReference>
<dbReference type="CDD" id="cd06171">
    <property type="entry name" value="Sigma70_r4"/>
    <property type="match status" value="1"/>
</dbReference>
<dbReference type="PRINTS" id="PR00046">
    <property type="entry name" value="SIGMA70FCT"/>
</dbReference>
<dbReference type="GO" id="GO:0006352">
    <property type="term" value="P:DNA-templated transcription initiation"/>
    <property type="evidence" value="ECO:0007669"/>
    <property type="project" value="InterPro"/>
</dbReference>
<feature type="compositionally biased region" description="Basic and acidic residues" evidence="1">
    <location>
        <begin position="224"/>
        <end position="234"/>
    </location>
</feature>
<dbReference type="RefSeq" id="WP_152889816.1">
    <property type="nucleotide sequence ID" value="NZ_VJZD01000074.1"/>
</dbReference>
<dbReference type="EMBL" id="VJZD01000074">
    <property type="protein sequence ID" value="MPY33414.1"/>
    <property type="molecule type" value="Genomic_DNA"/>
</dbReference>